<organism evidence="1 2">
    <name type="scientific">Acinetobacter seifertii</name>
    <dbReference type="NCBI Taxonomy" id="1530123"/>
    <lineage>
        <taxon>Bacteria</taxon>
        <taxon>Pseudomonadati</taxon>
        <taxon>Pseudomonadota</taxon>
        <taxon>Gammaproteobacteria</taxon>
        <taxon>Moraxellales</taxon>
        <taxon>Moraxellaceae</taxon>
        <taxon>Acinetobacter</taxon>
        <taxon>Acinetobacter calcoaceticus/baumannii complex</taxon>
    </lineage>
</organism>
<dbReference type="GO" id="GO:0005524">
    <property type="term" value="F:ATP binding"/>
    <property type="evidence" value="ECO:0007669"/>
    <property type="project" value="UniProtKB-KW"/>
</dbReference>
<reference evidence="2" key="1">
    <citation type="submission" date="2020-09" db="EMBL/GenBank/DDBJ databases">
        <title>Clinical and molecular characterization of Acinetobacter seifertii in Taiwan.</title>
        <authorList>
            <person name="Li L.-H."/>
            <person name="Yang Y.-S."/>
            <person name="Sun J.-R."/>
            <person name="Huang T.-W."/>
            <person name="Huang W.-C."/>
            <person name="Wang Y.-C."/>
            <person name="Kuo T.-H."/>
            <person name="Kuo S.-C."/>
            <person name="Chen T.-L."/>
        </authorList>
    </citation>
    <scope>NUCLEOTIDE SEQUENCE [LARGE SCALE GENOMIC DNA]</scope>
    <source>
        <strain evidence="2">AS39</strain>
    </source>
</reference>
<evidence type="ECO:0000313" key="1">
    <source>
        <dbReference type="EMBL" id="QNX72983.1"/>
    </source>
</evidence>
<name>A0A7H2P3Z9_9GAMM</name>
<dbReference type="Proteomes" id="UP000516666">
    <property type="component" value="Chromosome"/>
</dbReference>
<reference evidence="1 2" key="2">
    <citation type="submission" date="2020-09" db="EMBL/GenBank/DDBJ databases">
        <authorList>
            <person name="Chen F.-J."/>
            <person name="Lee Y.-T."/>
        </authorList>
    </citation>
    <scope>NUCLEOTIDE SEQUENCE [LARGE SCALE GENOMIC DNA]</scope>
    <source>
        <strain evidence="1 2">AS39</strain>
    </source>
</reference>
<gene>
    <name evidence="1" type="ORF">IC776_03610</name>
</gene>
<dbReference type="RefSeq" id="WP_191012667.1">
    <property type="nucleotide sequence ID" value="NZ_CP061556.1"/>
</dbReference>
<keyword evidence="1" id="KW-0067">ATP-binding</keyword>
<protein>
    <submittedName>
        <fullName evidence="1">ABC transporter ATP-binding protein</fullName>
    </submittedName>
</protein>
<evidence type="ECO:0000313" key="2">
    <source>
        <dbReference type="Proteomes" id="UP000516666"/>
    </source>
</evidence>
<keyword evidence="1" id="KW-0547">Nucleotide-binding</keyword>
<dbReference type="AlphaFoldDB" id="A0A7H2P3Z9"/>
<proteinExistence type="predicted"/>
<dbReference type="EMBL" id="CP061646">
    <property type="protein sequence ID" value="QNX72983.1"/>
    <property type="molecule type" value="Genomic_DNA"/>
</dbReference>
<sequence length="108" mass="12295">MKKFLLYLTLVFTSIQVANAAQDYVTGNLTKITSVTEGLLIKLEPENLPDVCKNKSAYGWMLIPQARKTIIAVTLSQWYQDKKAVMVYVDRDYSTNPNYCTVQQVDPQ</sequence>
<accession>A0A7H2P3Z9</accession>